<reference evidence="2" key="1">
    <citation type="submission" date="2025-08" db="UniProtKB">
        <authorList>
            <consortium name="Ensembl"/>
        </authorList>
    </citation>
    <scope>IDENTIFICATION</scope>
</reference>
<feature type="region of interest" description="Disordered" evidence="1">
    <location>
        <begin position="524"/>
        <end position="544"/>
    </location>
</feature>
<dbReference type="Proteomes" id="UP000261620">
    <property type="component" value="Unplaced"/>
</dbReference>
<proteinExistence type="predicted"/>
<keyword evidence="3" id="KW-1185">Reference proteome</keyword>
<feature type="compositionally biased region" description="Polar residues" evidence="1">
    <location>
        <begin position="174"/>
        <end position="185"/>
    </location>
</feature>
<dbReference type="GO" id="GO:1902412">
    <property type="term" value="P:regulation of mitotic cytokinesis"/>
    <property type="evidence" value="ECO:0007669"/>
    <property type="project" value="TreeGrafter"/>
</dbReference>
<dbReference type="OMA" id="QWESSIP"/>
<reference evidence="2" key="2">
    <citation type="submission" date="2025-09" db="UniProtKB">
        <authorList>
            <consortium name="Ensembl"/>
        </authorList>
    </citation>
    <scope>IDENTIFICATION</scope>
</reference>
<dbReference type="AlphaFoldDB" id="A0A3Q3W5H7"/>
<name>A0A3Q3W5H7_MOLML</name>
<feature type="region of interest" description="Disordered" evidence="1">
    <location>
        <begin position="139"/>
        <end position="185"/>
    </location>
</feature>
<sequence length="544" mass="62629">KVASMRTGEFSPQKVPCQLEFVLLQDELQAAISARSRRTQMEQYSYSDDFSEDEDDFLNGLLKSRREKAGATGRSKAKINDFGISDDGSKHGRTKRVSFLKTQRIRSPSEDTWPSDSCEHKLPDSSVCQNYDCDNSCSPQQPIHEDETQFRNGDGESTDHQNARESTGAEEKSSSVLEETSQTPQLPAADLSRLPSAGLFTLPHVQLTEGLSLLLINCYYSDSAAGKELPRPKPRQRTLGMSLQTREKMAADAESQDVSRPHTSSASIPFSSDTASSTAVSSFTTNITRVTSSSHSKTSQRSQSLCPKKVESKYLGSLKVLDRKVCLQDSQPQAADCLRAAVYQVWLQNKKQKSRQNMQLKKEEEMLKEKKKREEECTKEDAVASYEAWKERKAESLRAKAKEKQDEIRKQQREMEEKEEKRQSAKKVFEKWKLEHDHTRKEKHRKQKEAESKLQLKKQETEEERKHNSKSKSDFLHEKVKMERKAVKNQAEEEQYLKEERDKMALEMYESWLRQQEERRIQEILRDSPPPPWSPPNKTVPFRR</sequence>
<feature type="region of interest" description="Disordered" evidence="1">
    <location>
        <begin position="388"/>
        <end position="478"/>
    </location>
</feature>
<organism evidence="2 3">
    <name type="scientific">Mola mola</name>
    <name type="common">Ocean sunfish</name>
    <name type="synonym">Tetraodon mola</name>
    <dbReference type="NCBI Taxonomy" id="94237"/>
    <lineage>
        <taxon>Eukaryota</taxon>
        <taxon>Metazoa</taxon>
        <taxon>Chordata</taxon>
        <taxon>Craniata</taxon>
        <taxon>Vertebrata</taxon>
        <taxon>Euteleostomi</taxon>
        <taxon>Actinopterygii</taxon>
        <taxon>Neopterygii</taxon>
        <taxon>Teleostei</taxon>
        <taxon>Neoteleostei</taxon>
        <taxon>Acanthomorphata</taxon>
        <taxon>Eupercaria</taxon>
        <taxon>Tetraodontiformes</taxon>
        <taxon>Molidae</taxon>
        <taxon>Mola</taxon>
    </lineage>
</organism>
<dbReference type="PANTHER" id="PTHR14739">
    <property type="entry name" value="MICROTUBULE-ASSOCIATED PROTEIN 9"/>
    <property type="match status" value="1"/>
</dbReference>
<feature type="compositionally biased region" description="Basic and acidic residues" evidence="1">
    <location>
        <begin position="143"/>
        <end position="173"/>
    </location>
</feature>
<feature type="region of interest" description="Disordered" evidence="1">
    <location>
        <begin position="225"/>
        <end position="276"/>
    </location>
</feature>
<dbReference type="GO" id="GO:0090307">
    <property type="term" value="P:mitotic spindle assembly"/>
    <property type="evidence" value="ECO:0007669"/>
    <property type="project" value="TreeGrafter"/>
</dbReference>
<feature type="region of interest" description="Disordered" evidence="1">
    <location>
        <begin position="65"/>
        <end position="119"/>
    </location>
</feature>
<dbReference type="PANTHER" id="PTHR14739:SF9">
    <property type="entry name" value="MICROTUBULE-ASSOCIATED PROTEIN 9"/>
    <property type="match status" value="1"/>
</dbReference>
<dbReference type="InterPro" id="IPR026106">
    <property type="entry name" value="MAP9"/>
</dbReference>
<feature type="compositionally biased region" description="Polar residues" evidence="1">
    <location>
        <begin position="256"/>
        <end position="269"/>
    </location>
</feature>
<dbReference type="GO" id="GO:0000281">
    <property type="term" value="P:mitotic cytokinesis"/>
    <property type="evidence" value="ECO:0007669"/>
    <property type="project" value="InterPro"/>
</dbReference>
<dbReference type="Ensembl" id="ENSMMOT00000009616.1">
    <property type="protein sequence ID" value="ENSMMOP00000009448.1"/>
    <property type="gene ID" value="ENSMMOG00000007319.1"/>
</dbReference>
<protein>
    <submittedName>
        <fullName evidence="2">Uncharacterized protein</fullName>
    </submittedName>
</protein>
<evidence type="ECO:0000256" key="1">
    <source>
        <dbReference type="SAM" id="MobiDB-lite"/>
    </source>
</evidence>
<dbReference type="GO" id="GO:0008017">
    <property type="term" value="F:microtubule binding"/>
    <property type="evidence" value="ECO:0007669"/>
    <property type="project" value="TreeGrafter"/>
</dbReference>
<feature type="compositionally biased region" description="Basic and acidic residues" evidence="1">
    <location>
        <begin position="448"/>
        <end position="478"/>
    </location>
</feature>
<evidence type="ECO:0000313" key="2">
    <source>
        <dbReference type="Ensembl" id="ENSMMOP00000009448.1"/>
    </source>
</evidence>
<feature type="compositionally biased region" description="Basic and acidic residues" evidence="1">
    <location>
        <begin position="388"/>
        <end position="440"/>
    </location>
</feature>
<accession>A0A3Q3W5H7</accession>
<dbReference type="GO" id="GO:0000235">
    <property type="term" value="C:astral microtubule"/>
    <property type="evidence" value="ECO:0007669"/>
    <property type="project" value="TreeGrafter"/>
</dbReference>
<evidence type="ECO:0000313" key="3">
    <source>
        <dbReference type="Proteomes" id="UP000261620"/>
    </source>
</evidence>